<dbReference type="AlphaFoldDB" id="A0A915IRX5"/>
<keyword evidence="2" id="KW-1185">Reference proteome</keyword>
<evidence type="ECO:0000313" key="3">
    <source>
        <dbReference type="WBParaSite" id="nRc.2.0.1.t16620-RA"/>
    </source>
</evidence>
<accession>A0A915IRX5</accession>
<feature type="region of interest" description="Disordered" evidence="1">
    <location>
        <begin position="67"/>
        <end position="90"/>
    </location>
</feature>
<dbReference type="WBParaSite" id="nRc.2.0.1.t16620-RA">
    <property type="protein sequence ID" value="nRc.2.0.1.t16620-RA"/>
    <property type="gene ID" value="nRc.2.0.1.g16620"/>
</dbReference>
<organism evidence="2 3">
    <name type="scientific">Romanomermis culicivorax</name>
    <name type="common">Nematode worm</name>
    <dbReference type="NCBI Taxonomy" id="13658"/>
    <lineage>
        <taxon>Eukaryota</taxon>
        <taxon>Metazoa</taxon>
        <taxon>Ecdysozoa</taxon>
        <taxon>Nematoda</taxon>
        <taxon>Enoplea</taxon>
        <taxon>Dorylaimia</taxon>
        <taxon>Mermithida</taxon>
        <taxon>Mermithoidea</taxon>
        <taxon>Mermithidae</taxon>
        <taxon>Romanomermis</taxon>
    </lineage>
</organism>
<dbReference type="Proteomes" id="UP000887565">
    <property type="component" value="Unplaced"/>
</dbReference>
<reference evidence="3" key="1">
    <citation type="submission" date="2022-11" db="UniProtKB">
        <authorList>
            <consortium name="WormBaseParasite"/>
        </authorList>
    </citation>
    <scope>IDENTIFICATION</scope>
</reference>
<protein>
    <submittedName>
        <fullName evidence="3">Uncharacterized protein</fullName>
    </submittedName>
</protein>
<sequence length="90" mass="10293">MEMNNKTHGSCSTEDYCKSLLRSSCNSNWLDWVKMEVKFIARLLEECENFTNAPAAIDAIELRFSRMSKPPHSHDKRSKQPDMAAQCPKG</sequence>
<evidence type="ECO:0000256" key="1">
    <source>
        <dbReference type="SAM" id="MobiDB-lite"/>
    </source>
</evidence>
<name>A0A915IRX5_ROMCU</name>
<evidence type="ECO:0000313" key="2">
    <source>
        <dbReference type="Proteomes" id="UP000887565"/>
    </source>
</evidence>
<proteinExistence type="predicted"/>